<evidence type="ECO:0000256" key="10">
    <source>
        <dbReference type="ARBA" id="ARBA00023136"/>
    </source>
</evidence>
<dbReference type="InterPro" id="IPR032421">
    <property type="entry name" value="PMT_4TMC"/>
</dbReference>
<feature type="transmembrane region" description="Helical" evidence="14">
    <location>
        <begin position="659"/>
        <end position="679"/>
    </location>
</feature>
<evidence type="ECO:0000256" key="1">
    <source>
        <dbReference type="ARBA" id="ARBA00004477"/>
    </source>
</evidence>
<dbReference type="AlphaFoldDB" id="G4T5W4"/>
<dbReference type="eggNOG" id="KOG3359">
    <property type="taxonomic scope" value="Eukaryota"/>
</dbReference>
<dbReference type="InParanoid" id="G4T5W4"/>
<comment type="caution">
    <text evidence="17">The sequence shown here is derived from an EMBL/GenBank/DDBJ whole genome shotgun (WGS) entry which is preliminary data.</text>
</comment>
<dbReference type="FunFam" id="2.80.10.50:FF:000044">
    <property type="entry name" value="Dolichyl-phosphate-mannose-protein mannosyltransferase 4"/>
    <property type="match status" value="1"/>
</dbReference>
<evidence type="ECO:0000256" key="15">
    <source>
        <dbReference type="SAM" id="MobiDB-lite"/>
    </source>
</evidence>
<keyword evidence="6 14" id="KW-0812">Transmembrane</keyword>
<comment type="similarity">
    <text evidence="3 14">Belongs to the glycosyltransferase 39 family.</text>
</comment>
<feature type="transmembrane region" description="Helical" evidence="14">
    <location>
        <begin position="180"/>
        <end position="197"/>
    </location>
</feature>
<name>G4T5W4_SERID</name>
<keyword evidence="7" id="KW-0677">Repeat</keyword>
<dbReference type="EC" id="2.4.1.109" evidence="14"/>
<dbReference type="Gene3D" id="2.80.10.50">
    <property type="match status" value="1"/>
</dbReference>
<feature type="transmembrane region" description="Helical" evidence="14">
    <location>
        <begin position="154"/>
        <end position="174"/>
    </location>
</feature>
<evidence type="ECO:0000256" key="9">
    <source>
        <dbReference type="ARBA" id="ARBA00022989"/>
    </source>
</evidence>
<dbReference type="Pfam" id="PF02366">
    <property type="entry name" value="PMT"/>
    <property type="match status" value="1"/>
</dbReference>
<keyword evidence="10 14" id="KW-0472">Membrane</keyword>
<dbReference type="FunCoup" id="G4T5W4">
    <property type="interactions" value="191"/>
</dbReference>
<sequence length="785" mass="88678">MSTGARRRGIRLPQPDSPGNGSGPDGLSPRSLTPDPTHDSTVGDEDPRSVSRSFPAASGPPEPEYIHNIACVAITAIAFALRFYKINHPDQVVFDEVHFGKFAAYYILREYYFDVHPPFAKLLLGLAGWFVGFDGRFEFEAIGDSYSQHHVPYVGMRAMPAVFGSLTVPVVYQIMKECGFPVVICTFTAALIALDNGHIVQTRLILLDAALIFFIALSLYAYIRFRKVRYSEFSRAWWGWMVATGVFLACSLGCKMVGLFTFFTIGTAVLVDLWDILDIRKKYPMDVVLKHFFARALGLIVVPFIVYSSFFWVHFKVLSHSGTGDSFMSPEFQESLSGNELLMKSHEIRYYDTVTLKHKDTKVFLHSHKERYPLKYKDGRISSQGQQVTGYPHEDLNNQWQVIPSKAIPETGRGRVVRHNDAVQLLHISTQSYLLTHDVASPTMPTNQEVTTIAKEDARSRYNETLFTIDIINGHPGQPWKSKASHFRLVHVPTKVSIWTHPKALPEWAFKQQEVNGNKNSEERTATWFVDDIVIPAEDEDLFSREGGPKEKVVKKMNFFRKYAELQLLALQHNAGLTASHPYASGPINWPFLLSGISFWTNNEKLQQIYMVGNVFGWWTCVVALSVFTGIIGADLLARRRGIQPIPEFVRNRLWNSTGFFFIAWAFHYFPFFLMNRQLFLHHYLPAHLCSVLVTGAVFNFIAGESINYPISVPGPGMRRMPTARSDVGMKAVIAAVLYAIPYLAMFFFLAPLTYGTPGLNGDQVNRRLLLPSWTLHFAGKATTS</sequence>
<dbReference type="SMART" id="SM00472">
    <property type="entry name" value="MIR"/>
    <property type="match status" value="3"/>
</dbReference>
<organism evidence="17 18">
    <name type="scientific">Serendipita indica (strain DSM 11827)</name>
    <name type="common">Root endophyte fungus</name>
    <name type="synonym">Piriformospora indica</name>
    <dbReference type="NCBI Taxonomy" id="1109443"/>
    <lineage>
        <taxon>Eukaryota</taxon>
        <taxon>Fungi</taxon>
        <taxon>Dikarya</taxon>
        <taxon>Basidiomycota</taxon>
        <taxon>Agaricomycotina</taxon>
        <taxon>Agaricomycetes</taxon>
        <taxon>Sebacinales</taxon>
        <taxon>Serendipitaceae</taxon>
        <taxon>Serendipita</taxon>
    </lineage>
</organism>
<evidence type="ECO:0000313" key="18">
    <source>
        <dbReference type="Proteomes" id="UP000007148"/>
    </source>
</evidence>
<dbReference type="HOGENOM" id="CLU_008438_0_0_1"/>
<dbReference type="Pfam" id="PF02815">
    <property type="entry name" value="MIR"/>
    <property type="match status" value="1"/>
</dbReference>
<dbReference type="InterPro" id="IPR016093">
    <property type="entry name" value="MIR_motif"/>
</dbReference>
<evidence type="ECO:0000256" key="7">
    <source>
        <dbReference type="ARBA" id="ARBA00022737"/>
    </source>
</evidence>
<evidence type="ECO:0000256" key="5">
    <source>
        <dbReference type="ARBA" id="ARBA00022679"/>
    </source>
</evidence>
<dbReference type="GO" id="GO:0004169">
    <property type="term" value="F:dolichyl-phosphate-mannose-protein mannosyltransferase activity"/>
    <property type="evidence" value="ECO:0007669"/>
    <property type="project" value="UniProtKB-UniRule"/>
</dbReference>
<feature type="transmembrane region" description="Helical" evidence="14">
    <location>
        <begin position="616"/>
        <end position="638"/>
    </location>
</feature>
<keyword evidence="8 14" id="KW-0256">Endoplasmic reticulum</keyword>
<dbReference type="GO" id="GO:0005789">
    <property type="term" value="C:endoplasmic reticulum membrane"/>
    <property type="evidence" value="ECO:0007669"/>
    <property type="project" value="UniProtKB-SubCell"/>
</dbReference>
<dbReference type="UniPathway" id="UPA00378"/>
<comment type="catalytic activity">
    <reaction evidence="12 14">
        <text>a di-trans,poly-cis-dolichyl beta-D-mannosyl phosphate + L-threonyl-[protein] = 3-O-(alpha-D-mannosyl)-L-threonyl-[protein] + a di-trans,poly-cis-dolichyl phosphate + H(+)</text>
        <dbReference type="Rhea" id="RHEA:53396"/>
        <dbReference type="Rhea" id="RHEA-COMP:11060"/>
        <dbReference type="Rhea" id="RHEA-COMP:13547"/>
        <dbReference type="Rhea" id="RHEA-COMP:19498"/>
        <dbReference type="Rhea" id="RHEA-COMP:19501"/>
        <dbReference type="ChEBI" id="CHEBI:15378"/>
        <dbReference type="ChEBI" id="CHEBI:30013"/>
        <dbReference type="ChEBI" id="CHEBI:57683"/>
        <dbReference type="ChEBI" id="CHEBI:58211"/>
        <dbReference type="ChEBI" id="CHEBI:137323"/>
        <dbReference type="EC" id="2.4.1.109"/>
    </reaction>
</comment>
<dbReference type="EMBL" id="CAFZ01000005">
    <property type="protein sequence ID" value="CCA66707.1"/>
    <property type="molecule type" value="Genomic_DNA"/>
</dbReference>
<reference evidence="17 18" key="1">
    <citation type="journal article" date="2011" name="PLoS Pathog.">
        <title>Endophytic Life Strategies Decoded by Genome and Transcriptome Analyses of the Mutualistic Root Symbiont Piriformospora indica.</title>
        <authorList>
            <person name="Zuccaro A."/>
            <person name="Lahrmann U."/>
            <person name="Guldener U."/>
            <person name="Langen G."/>
            <person name="Pfiffi S."/>
            <person name="Biedenkopf D."/>
            <person name="Wong P."/>
            <person name="Samans B."/>
            <person name="Grimm C."/>
            <person name="Basiewicz M."/>
            <person name="Murat C."/>
            <person name="Martin F."/>
            <person name="Kogel K.H."/>
        </authorList>
    </citation>
    <scope>NUCLEOTIDE SEQUENCE [LARGE SCALE GENOMIC DNA]</scope>
    <source>
        <strain evidence="17 18">DSM 11827</strain>
    </source>
</reference>
<dbReference type="PANTHER" id="PTHR10050">
    <property type="entry name" value="DOLICHYL-PHOSPHATE-MANNOSE--PROTEIN MANNOSYLTRANSFERASE"/>
    <property type="match status" value="1"/>
</dbReference>
<dbReference type="OMA" id="NCHLNAP"/>
<comment type="catalytic activity">
    <reaction evidence="13 14">
        <text>a di-trans,poly-cis-dolichyl beta-D-mannosyl phosphate + L-seryl-[protein] = 3-O-(alpha-D-mannosyl)-L-seryl-[protein] + a di-trans,poly-cis-dolichyl phosphate + H(+)</text>
        <dbReference type="Rhea" id="RHEA:17377"/>
        <dbReference type="Rhea" id="RHEA-COMP:9863"/>
        <dbReference type="Rhea" id="RHEA-COMP:13546"/>
        <dbReference type="Rhea" id="RHEA-COMP:19498"/>
        <dbReference type="Rhea" id="RHEA-COMP:19501"/>
        <dbReference type="ChEBI" id="CHEBI:15378"/>
        <dbReference type="ChEBI" id="CHEBI:29999"/>
        <dbReference type="ChEBI" id="CHEBI:57683"/>
        <dbReference type="ChEBI" id="CHEBI:58211"/>
        <dbReference type="ChEBI" id="CHEBI:137321"/>
        <dbReference type="EC" id="2.4.1.109"/>
    </reaction>
</comment>
<feature type="transmembrane region" description="Helical" evidence="14">
    <location>
        <begin position="238"/>
        <end position="271"/>
    </location>
</feature>
<evidence type="ECO:0000256" key="12">
    <source>
        <dbReference type="ARBA" id="ARBA00045085"/>
    </source>
</evidence>
<keyword evidence="11" id="KW-0325">Glycoprotein</keyword>
<evidence type="ECO:0000256" key="13">
    <source>
        <dbReference type="ARBA" id="ARBA00045102"/>
    </source>
</evidence>
<evidence type="ECO:0000313" key="17">
    <source>
        <dbReference type="EMBL" id="CCA66707.1"/>
    </source>
</evidence>
<dbReference type="Pfam" id="PF16192">
    <property type="entry name" value="PMT_4TMC"/>
    <property type="match status" value="1"/>
</dbReference>
<dbReference type="CDD" id="cd23285">
    <property type="entry name" value="beta-trefoil_MIR_PMT4-like"/>
    <property type="match status" value="1"/>
</dbReference>
<keyword evidence="4 14" id="KW-0328">Glycosyltransferase</keyword>
<gene>
    <name evidence="17" type="ORF">PIIN_00387</name>
</gene>
<feature type="region of interest" description="Disordered" evidence="15">
    <location>
        <begin position="1"/>
        <end position="60"/>
    </location>
</feature>
<proteinExistence type="inferred from homology"/>
<dbReference type="InterPro" id="IPR027005">
    <property type="entry name" value="PMT-like"/>
</dbReference>
<feature type="transmembrane region" description="Helical" evidence="14">
    <location>
        <begin position="292"/>
        <end position="313"/>
    </location>
</feature>
<evidence type="ECO:0000259" key="16">
    <source>
        <dbReference type="PROSITE" id="PS50919"/>
    </source>
</evidence>
<keyword evidence="18" id="KW-1185">Reference proteome</keyword>
<evidence type="ECO:0000256" key="6">
    <source>
        <dbReference type="ARBA" id="ARBA00022692"/>
    </source>
</evidence>
<dbReference type="InterPro" id="IPR003342">
    <property type="entry name" value="ArnT-like_N"/>
</dbReference>
<dbReference type="SUPFAM" id="SSF82109">
    <property type="entry name" value="MIR domain"/>
    <property type="match status" value="1"/>
</dbReference>
<dbReference type="OrthoDB" id="292747at2759"/>
<comment type="function">
    <text evidence="14">Transfers mannose from Dol-P-mannose to Ser or Thr residues on proteins.</text>
</comment>
<keyword evidence="5 14" id="KW-0808">Transferase</keyword>
<dbReference type="PANTHER" id="PTHR10050:SF51">
    <property type="entry name" value="PROTEIN O-MANNOSYL-TRANSFERASE 1"/>
    <property type="match status" value="1"/>
</dbReference>
<feature type="domain" description="MIR" evidence="16">
    <location>
        <begin position="477"/>
        <end position="533"/>
    </location>
</feature>
<dbReference type="InterPro" id="IPR036300">
    <property type="entry name" value="MIR_dom_sf"/>
</dbReference>
<feature type="domain" description="MIR" evidence="16">
    <location>
        <begin position="414"/>
        <end position="472"/>
    </location>
</feature>
<dbReference type="STRING" id="1109443.G4T5W4"/>
<feature type="transmembrane region" description="Helical" evidence="14">
    <location>
        <begin position="685"/>
        <end position="707"/>
    </location>
</feature>
<evidence type="ECO:0000256" key="11">
    <source>
        <dbReference type="ARBA" id="ARBA00023180"/>
    </source>
</evidence>
<feature type="transmembrane region" description="Helical" evidence="14">
    <location>
        <begin position="728"/>
        <end position="751"/>
    </location>
</feature>
<protein>
    <recommendedName>
        <fullName evidence="14">Dolichyl-phosphate-mannose--protein mannosyltransferase</fullName>
        <ecNumber evidence="14">2.4.1.109</ecNumber>
    </recommendedName>
</protein>
<keyword evidence="9 14" id="KW-1133">Transmembrane helix</keyword>
<evidence type="ECO:0000256" key="2">
    <source>
        <dbReference type="ARBA" id="ARBA00004922"/>
    </source>
</evidence>
<evidence type="ECO:0000256" key="8">
    <source>
        <dbReference type="ARBA" id="ARBA00022824"/>
    </source>
</evidence>
<evidence type="ECO:0000256" key="14">
    <source>
        <dbReference type="RuleBase" id="RU367007"/>
    </source>
</evidence>
<dbReference type="Proteomes" id="UP000007148">
    <property type="component" value="Unassembled WGS sequence"/>
</dbReference>
<dbReference type="PROSITE" id="PS50919">
    <property type="entry name" value="MIR"/>
    <property type="match status" value="3"/>
</dbReference>
<accession>G4T5W4</accession>
<feature type="compositionally biased region" description="Basic residues" evidence="15">
    <location>
        <begin position="1"/>
        <end position="10"/>
    </location>
</feature>
<feature type="transmembrane region" description="Helical" evidence="14">
    <location>
        <begin position="204"/>
        <end position="223"/>
    </location>
</feature>
<feature type="domain" description="MIR" evidence="16">
    <location>
        <begin position="345"/>
        <end position="405"/>
    </location>
</feature>
<evidence type="ECO:0000256" key="4">
    <source>
        <dbReference type="ARBA" id="ARBA00022676"/>
    </source>
</evidence>
<comment type="subcellular location">
    <subcellularLocation>
        <location evidence="1 14">Endoplasmic reticulum membrane</location>
        <topology evidence="1 14">Multi-pass membrane protein</topology>
    </subcellularLocation>
</comment>
<evidence type="ECO:0000256" key="3">
    <source>
        <dbReference type="ARBA" id="ARBA00007222"/>
    </source>
</evidence>
<comment type="pathway">
    <text evidence="2 14">Protein modification; protein glycosylation.</text>
</comment>